<dbReference type="GO" id="GO:0005524">
    <property type="term" value="F:ATP binding"/>
    <property type="evidence" value="ECO:0007669"/>
    <property type="project" value="UniProtKB-KW"/>
</dbReference>
<dbReference type="InterPro" id="IPR000719">
    <property type="entry name" value="Prot_kinase_dom"/>
</dbReference>
<dbReference type="InterPro" id="IPR050117">
    <property type="entry name" value="MAPK"/>
</dbReference>
<dbReference type="GO" id="GO:0004674">
    <property type="term" value="F:protein serine/threonine kinase activity"/>
    <property type="evidence" value="ECO:0007669"/>
    <property type="project" value="UniProtKB-KW"/>
</dbReference>
<dbReference type="EMBL" id="NESQ01000198">
    <property type="protein sequence ID" value="PUU76162.1"/>
    <property type="molecule type" value="Genomic_DNA"/>
</dbReference>
<evidence type="ECO:0000313" key="7">
    <source>
        <dbReference type="Proteomes" id="UP000244722"/>
    </source>
</evidence>
<dbReference type="Gene3D" id="1.10.510.10">
    <property type="entry name" value="Transferase(Phosphotransferase) domain 1"/>
    <property type="match status" value="1"/>
</dbReference>
<dbReference type="AlphaFoldDB" id="A0A2T6ZL05"/>
<comment type="caution">
    <text evidence="6">The sequence shown here is derived from an EMBL/GenBank/DDBJ whole genome shotgun (WGS) entry which is preliminary data.</text>
</comment>
<evidence type="ECO:0000256" key="4">
    <source>
        <dbReference type="SAM" id="MobiDB-lite"/>
    </source>
</evidence>
<dbReference type="OrthoDB" id="10252171at2759"/>
<dbReference type="Proteomes" id="UP000244722">
    <property type="component" value="Unassembled WGS sequence"/>
</dbReference>
<gene>
    <name evidence="6" type="ORF">B9Z19DRAFT_1194934</name>
</gene>
<dbReference type="InterPro" id="IPR011009">
    <property type="entry name" value="Kinase-like_dom_sf"/>
</dbReference>
<dbReference type="Pfam" id="PF00069">
    <property type="entry name" value="Pkinase"/>
    <property type="match status" value="1"/>
</dbReference>
<evidence type="ECO:0000256" key="1">
    <source>
        <dbReference type="ARBA" id="ARBA00022527"/>
    </source>
</evidence>
<organism evidence="6 7">
    <name type="scientific">Tuber borchii</name>
    <name type="common">White truffle</name>
    <dbReference type="NCBI Taxonomy" id="42251"/>
    <lineage>
        <taxon>Eukaryota</taxon>
        <taxon>Fungi</taxon>
        <taxon>Dikarya</taxon>
        <taxon>Ascomycota</taxon>
        <taxon>Pezizomycotina</taxon>
        <taxon>Pezizomycetes</taxon>
        <taxon>Pezizales</taxon>
        <taxon>Tuberaceae</taxon>
        <taxon>Tuber</taxon>
    </lineage>
</organism>
<evidence type="ECO:0000256" key="2">
    <source>
        <dbReference type="ARBA" id="ARBA00022741"/>
    </source>
</evidence>
<reference evidence="6 7" key="1">
    <citation type="submission" date="2017-04" db="EMBL/GenBank/DDBJ databases">
        <title>Draft genome sequence of Tuber borchii Vittad., a whitish edible truffle.</title>
        <authorList>
            <consortium name="DOE Joint Genome Institute"/>
            <person name="Murat C."/>
            <person name="Kuo A."/>
            <person name="Barry K.W."/>
            <person name="Clum A."/>
            <person name="Dockter R.B."/>
            <person name="Fauchery L."/>
            <person name="Iotti M."/>
            <person name="Kohler A."/>
            <person name="Labutti K."/>
            <person name="Lindquist E.A."/>
            <person name="Lipzen A."/>
            <person name="Ohm R.A."/>
            <person name="Wang M."/>
            <person name="Grigoriev I.V."/>
            <person name="Zambonelli A."/>
            <person name="Martin F.M."/>
        </authorList>
    </citation>
    <scope>NUCLEOTIDE SEQUENCE [LARGE SCALE GENOMIC DNA]</scope>
    <source>
        <strain evidence="6 7">Tbo3840</strain>
    </source>
</reference>
<protein>
    <recommendedName>
        <fullName evidence="5">Protein kinase domain-containing protein</fullName>
    </recommendedName>
</protein>
<evidence type="ECO:0000256" key="3">
    <source>
        <dbReference type="ARBA" id="ARBA00022840"/>
    </source>
</evidence>
<name>A0A2T6ZL05_TUBBO</name>
<dbReference type="PROSITE" id="PS50011">
    <property type="entry name" value="PROTEIN_KINASE_DOM"/>
    <property type="match status" value="1"/>
</dbReference>
<dbReference type="PANTHER" id="PTHR24055">
    <property type="entry name" value="MITOGEN-ACTIVATED PROTEIN KINASE"/>
    <property type="match status" value="1"/>
</dbReference>
<feature type="domain" description="Protein kinase" evidence="5">
    <location>
        <begin position="1"/>
        <end position="177"/>
    </location>
</feature>
<keyword evidence="3" id="KW-0067">ATP-binding</keyword>
<proteinExistence type="predicted"/>
<evidence type="ECO:0000313" key="6">
    <source>
        <dbReference type="EMBL" id="PUU76162.1"/>
    </source>
</evidence>
<keyword evidence="7" id="KW-1185">Reference proteome</keyword>
<feature type="region of interest" description="Disordered" evidence="4">
    <location>
        <begin position="112"/>
        <end position="177"/>
    </location>
</feature>
<keyword evidence="1" id="KW-0808">Transferase</keyword>
<sequence length="177" mass="18998">MSPFQVKLGDFGISKRIRPHDAAAFHTQVSTRIYGALEVLGLDSTSKTSVYTNAADLWSLGCVIYELLVGTQLFASETQLSRYFFGISPSPEDKLKGPTAAGSLGNAWLAGLKSDDENSGDDQDEVTQKAKGIRLSYQDDSKCAPGDVALETNPRPQWGSDPTARKSEIDTAIHGGS</sequence>
<keyword evidence="1" id="KW-0723">Serine/threonine-protein kinase</keyword>
<dbReference type="STRING" id="42251.A0A2T6ZL05"/>
<keyword evidence="1" id="KW-0418">Kinase</keyword>
<accession>A0A2T6ZL05</accession>
<keyword evidence="2" id="KW-0547">Nucleotide-binding</keyword>
<evidence type="ECO:0000259" key="5">
    <source>
        <dbReference type="PROSITE" id="PS50011"/>
    </source>
</evidence>
<dbReference type="SUPFAM" id="SSF56112">
    <property type="entry name" value="Protein kinase-like (PK-like)"/>
    <property type="match status" value="1"/>
</dbReference>